<reference evidence="1 2" key="1">
    <citation type="submission" date="2020-06" db="EMBL/GenBank/DDBJ databases">
        <title>WGS assembly of Ceratodon purpureus strain R40.</title>
        <authorList>
            <person name="Carey S.B."/>
            <person name="Jenkins J."/>
            <person name="Shu S."/>
            <person name="Lovell J.T."/>
            <person name="Sreedasyam A."/>
            <person name="Maumus F."/>
            <person name="Tiley G.P."/>
            <person name="Fernandez-Pozo N."/>
            <person name="Barry K."/>
            <person name="Chen C."/>
            <person name="Wang M."/>
            <person name="Lipzen A."/>
            <person name="Daum C."/>
            <person name="Saski C.A."/>
            <person name="Payton A.C."/>
            <person name="Mcbreen J.C."/>
            <person name="Conrad R.E."/>
            <person name="Kollar L.M."/>
            <person name="Olsson S."/>
            <person name="Huttunen S."/>
            <person name="Landis J.B."/>
            <person name="Wickett N.J."/>
            <person name="Johnson M.G."/>
            <person name="Rensing S.A."/>
            <person name="Grimwood J."/>
            <person name="Schmutz J."/>
            <person name="Mcdaniel S.F."/>
        </authorList>
    </citation>
    <scope>NUCLEOTIDE SEQUENCE [LARGE SCALE GENOMIC DNA]</scope>
    <source>
        <strain evidence="1 2">R40</strain>
    </source>
</reference>
<organism evidence="1 2">
    <name type="scientific">Ceratodon purpureus</name>
    <name type="common">Fire moss</name>
    <name type="synonym">Dicranum purpureum</name>
    <dbReference type="NCBI Taxonomy" id="3225"/>
    <lineage>
        <taxon>Eukaryota</taxon>
        <taxon>Viridiplantae</taxon>
        <taxon>Streptophyta</taxon>
        <taxon>Embryophyta</taxon>
        <taxon>Bryophyta</taxon>
        <taxon>Bryophytina</taxon>
        <taxon>Bryopsida</taxon>
        <taxon>Dicranidae</taxon>
        <taxon>Pseudoditrichales</taxon>
        <taxon>Ditrichaceae</taxon>
        <taxon>Ceratodon</taxon>
    </lineage>
</organism>
<proteinExistence type="predicted"/>
<dbReference type="EMBL" id="CM026427">
    <property type="protein sequence ID" value="KAG0570335.1"/>
    <property type="molecule type" value="Genomic_DNA"/>
</dbReference>
<keyword evidence="2" id="KW-1185">Reference proteome</keyword>
<name>A0A8T0HGX4_CERPU</name>
<evidence type="ECO:0000313" key="2">
    <source>
        <dbReference type="Proteomes" id="UP000822688"/>
    </source>
</evidence>
<evidence type="ECO:0000313" key="1">
    <source>
        <dbReference type="EMBL" id="KAG0570335.1"/>
    </source>
</evidence>
<sequence length="134" mass="15682">MRTQLIDPKPHPSRPQNMTAISLIVFSAMHPYFTHPETEYYSHTLKPRLESTLETLTKSSKRIQIFFKRPTPHHKEPPRTHKLRIQLAHPGNLHTDSSSQTCRDYFTPKQRTLLKTTRLQLTFSSCRTILSAKF</sequence>
<dbReference type="AlphaFoldDB" id="A0A8T0HGX4"/>
<dbReference type="Proteomes" id="UP000822688">
    <property type="component" value="Chromosome 6"/>
</dbReference>
<protein>
    <submittedName>
        <fullName evidence="1">Uncharacterized protein</fullName>
    </submittedName>
</protein>
<comment type="caution">
    <text evidence="1">The sequence shown here is derived from an EMBL/GenBank/DDBJ whole genome shotgun (WGS) entry which is preliminary data.</text>
</comment>
<accession>A0A8T0HGX4</accession>
<gene>
    <name evidence="1" type="ORF">KC19_6G154700</name>
</gene>